<reference evidence="2 3" key="1">
    <citation type="submission" date="2021-03" db="EMBL/GenBank/DDBJ databases">
        <title>Whole genome shotgun sequence of Actinoplanes toevensis NBRC 105298.</title>
        <authorList>
            <person name="Komaki H."/>
            <person name="Tamura T."/>
        </authorList>
    </citation>
    <scope>NUCLEOTIDE SEQUENCE [LARGE SCALE GENOMIC DNA]</scope>
    <source>
        <strain evidence="2 3">NBRC 105298</strain>
    </source>
</reference>
<sequence length="208" mass="22323">MSLNVVVLGAAGRTGRLIVAAALRGGHQVTAAVRDPASVPAAPGLRVERADVRDADSLRAVIRGHDAVVSAIGASGRKAGNLYSDGARATVSAMQATGVKRLLAITSVGVRPDDPHHAWWYRGLIRPIGADLYADMARMEHIVRASDLDWTFVRPTYLQDREPTGGYRATDNSTPPGGWRITRTDVAGFIVEELDAHRWSRQAPSLAE</sequence>
<dbReference type="InterPro" id="IPR016040">
    <property type="entry name" value="NAD(P)-bd_dom"/>
</dbReference>
<keyword evidence="3" id="KW-1185">Reference proteome</keyword>
<dbReference type="GO" id="GO:0042602">
    <property type="term" value="F:riboflavin reductase (NADPH) activity"/>
    <property type="evidence" value="ECO:0007669"/>
    <property type="project" value="TreeGrafter"/>
</dbReference>
<dbReference type="PANTHER" id="PTHR43355:SF2">
    <property type="entry name" value="FLAVIN REDUCTASE (NADPH)"/>
    <property type="match status" value="1"/>
</dbReference>
<organism evidence="2 3">
    <name type="scientific">Paractinoplanes toevensis</name>
    <dbReference type="NCBI Taxonomy" id="571911"/>
    <lineage>
        <taxon>Bacteria</taxon>
        <taxon>Bacillati</taxon>
        <taxon>Actinomycetota</taxon>
        <taxon>Actinomycetes</taxon>
        <taxon>Micromonosporales</taxon>
        <taxon>Micromonosporaceae</taxon>
        <taxon>Paractinoplanes</taxon>
    </lineage>
</organism>
<dbReference type="SUPFAM" id="SSF51735">
    <property type="entry name" value="NAD(P)-binding Rossmann-fold domains"/>
    <property type="match status" value="1"/>
</dbReference>
<accession>A0A919T6G6</accession>
<dbReference type="RefSeq" id="WP_213005535.1">
    <property type="nucleotide sequence ID" value="NZ_BOQN01000016.1"/>
</dbReference>
<dbReference type="Pfam" id="PF13460">
    <property type="entry name" value="NAD_binding_10"/>
    <property type="match status" value="1"/>
</dbReference>
<dbReference type="CDD" id="cd05244">
    <property type="entry name" value="BVR-B_like_SDR_a"/>
    <property type="match status" value="1"/>
</dbReference>
<evidence type="ECO:0000313" key="2">
    <source>
        <dbReference type="EMBL" id="GIM89572.1"/>
    </source>
</evidence>
<dbReference type="AlphaFoldDB" id="A0A919T6G6"/>
<protein>
    <submittedName>
        <fullName evidence="2">NADH-flavin reductase</fullName>
    </submittedName>
</protein>
<dbReference type="InterPro" id="IPR036291">
    <property type="entry name" value="NAD(P)-bd_dom_sf"/>
</dbReference>
<dbReference type="Proteomes" id="UP000677082">
    <property type="component" value="Unassembled WGS sequence"/>
</dbReference>
<dbReference type="GO" id="GO:0004074">
    <property type="term" value="F:biliverdin reductase [NAD(P)H] activity"/>
    <property type="evidence" value="ECO:0007669"/>
    <property type="project" value="TreeGrafter"/>
</dbReference>
<gene>
    <name evidence="2" type="ORF">Ato02nite_013650</name>
</gene>
<dbReference type="EMBL" id="BOQN01000016">
    <property type="protein sequence ID" value="GIM89572.1"/>
    <property type="molecule type" value="Genomic_DNA"/>
</dbReference>
<dbReference type="InterPro" id="IPR051606">
    <property type="entry name" value="Polyketide_Oxido-like"/>
</dbReference>
<comment type="caution">
    <text evidence="2">The sequence shown here is derived from an EMBL/GenBank/DDBJ whole genome shotgun (WGS) entry which is preliminary data.</text>
</comment>
<feature type="domain" description="NAD(P)-binding" evidence="1">
    <location>
        <begin position="9"/>
        <end position="195"/>
    </location>
</feature>
<proteinExistence type="predicted"/>
<dbReference type="Gene3D" id="3.40.50.720">
    <property type="entry name" value="NAD(P)-binding Rossmann-like Domain"/>
    <property type="match status" value="1"/>
</dbReference>
<dbReference type="PANTHER" id="PTHR43355">
    <property type="entry name" value="FLAVIN REDUCTASE (NADPH)"/>
    <property type="match status" value="1"/>
</dbReference>
<name>A0A919T6G6_9ACTN</name>
<evidence type="ECO:0000313" key="3">
    <source>
        <dbReference type="Proteomes" id="UP000677082"/>
    </source>
</evidence>
<evidence type="ECO:0000259" key="1">
    <source>
        <dbReference type="Pfam" id="PF13460"/>
    </source>
</evidence>